<feature type="domain" description="tRNA-guanine(15) transglycosylase-like" evidence="1">
    <location>
        <begin position="40"/>
        <end position="201"/>
    </location>
</feature>
<proteinExistence type="predicted"/>
<dbReference type="SUPFAM" id="SSF51713">
    <property type="entry name" value="tRNA-guanine transglycosylase"/>
    <property type="match status" value="1"/>
</dbReference>
<accession>A0A3S5ACR4</accession>
<dbReference type="PANTHER" id="PTHR46064">
    <property type="entry name" value="QUEUINE TRNA-RIBOSYLTRANSFERASE ACCESSORY SUBUNIT 2"/>
    <property type="match status" value="1"/>
</dbReference>
<dbReference type="Proteomes" id="UP000784294">
    <property type="component" value="Unassembled WGS sequence"/>
</dbReference>
<dbReference type="GO" id="GO:0006400">
    <property type="term" value="P:tRNA modification"/>
    <property type="evidence" value="ECO:0007669"/>
    <property type="project" value="InterPro"/>
</dbReference>
<dbReference type="InterPro" id="IPR002616">
    <property type="entry name" value="tRNA_ribo_trans-like"/>
</dbReference>
<evidence type="ECO:0000313" key="3">
    <source>
        <dbReference type="Proteomes" id="UP000784294"/>
    </source>
</evidence>
<dbReference type="EMBL" id="CAAALY010076469">
    <property type="protein sequence ID" value="VEL25826.1"/>
    <property type="molecule type" value="Genomic_DNA"/>
</dbReference>
<dbReference type="AlphaFoldDB" id="A0A3S5ACR4"/>
<comment type="caution">
    <text evidence="2">The sequence shown here is derived from an EMBL/GenBank/DDBJ whole genome shotgun (WGS) entry which is preliminary data.</text>
</comment>
<evidence type="ECO:0000313" key="2">
    <source>
        <dbReference type="EMBL" id="VEL25826.1"/>
    </source>
</evidence>
<sequence length="201" mass="22355">MDGFFYDFNLVRGTNQCSTSLNVQSLKSDSMVTSSASISPLQDTFSLLSQLVRLLEFDRPRLLTQIWQPSDVIRAVATAGIDMFDGTLPFRLSRAGLAWLYPGWRPDLMSPGFDDKGITGTPEASSDKSPISWLAFPLTESDLPPHKDDKDYCVVVGSKSCHEISIQPGCLCATCLRPYSRAYLSHLHVIREMLAQTLLMM</sequence>
<gene>
    <name evidence="2" type="ORF">PXEA_LOCUS19266</name>
</gene>
<dbReference type="PANTHER" id="PTHR46064:SF1">
    <property type="entry name" value="QUEUINE TRNA-RIBOSYLTRANSFERASE ACCESSORY SUBUNIT 2"/>
    <property type="match status" value="1"/>
</dbReference>
<dbReference type="Gene3D" id="3.20.20.105">
    <property type="entry name" value="Queuine tRNA-ribosyltransferase-like"/>
    <property type="match status" value="1"/>
</dbReference>
<organism evidence="2 3">
    <name type="scientific">Protopolystoma xenopodis</name>
    <dbReference type="NCBI Taxonomy" id="117903"/>
    <lineage>
        <taxon>Eukaryota</taxon>
        <taxon>Metazoa</taxon>
        <taxon>Spiralia</taxon>
        <taxon>Lophotrochozoa</taxon>
        <taxon>Platyhelminthes</taxon>
        <taxon>Monogenea</taxon>
        <taxon>Polyopisthocotylea</taxon>
        <taxon>Polystomatidea</taxon>
        <taxon>Polystomatidae</taxon>
        <taxon>Protopolystoma</taxon>
    </lineage>
</organism>
<evidence type="ECO:0000259" key="1">
    <source>
        <dbReference type="Pfam" id="PF01702"/>
    </source>
</evidence>
<protein>
    <recommendedName>
        <fullName evidence="1">tRNA-guanine(15) transglycosylase-like domain-containing protein</fullName>
    </recommendedName>
</protein>
<keyword evidence="3" id="KW-1185">Reference proteome</keyword>
<dbReference type="OrthoDB" id="27601at2759"/>
<dbReference type="InterPro" id="IPR050852">
    <property type="entry name" value="Queuine_tRNA-ribosyltrfase"/>
</dbReference>
<name>A0A3S5ACR4_9PLAT</name>
<dbReference type="InterPro" id="IPR036511">
    <property type="entry name" value="TGT-like_sf"/>
</dbReference>
<dbReference type="Pfam" id="PF01702">
    <property type="entry name" value="TGT"/>
    <property type="match status" value="1"/>
</dbReference>
<reference evidence="2" key="1">
    <citation type="submission" date="2018-11" db="EMBL/GenBank/DDBJ databases">
        <authorList>
            <consortium name="Pathogen Informatics"/>
        </authorList>
    </citation>
    <scope>NUCLEOTIDE SEQUENCE</scope>
</reference>